<dbReference type="PANTHER" id="PTHR39426">
    <property type="entry name" value="HOMOLOGY TO DEATH-ON-CURING PROTEIN OF PHAGE P1"/>
    <property type="match status" value="1"/>
</dbReference>
<dbReference type="SUPFAM" id="SSF140931">
    <property type="entry name" value="Fic-like"/>
    <property type="match status" value="1"/>
</dbReference>
<comment type="caution">
    <text evidence="2">The sequence shown here is derived from an EMBL/GenBank/DDBJ whole genome shotgun (WGS) entry which is preliminary data.</text>
</comment>
<dbReference type="Proteomes" id="UP001501752">
    <property type="component" value="Unassembled WGS sequence"/>
</dbReference>
<sequence>MDLQHLETSDVLQIYDHLVKDFSENEDPIAPAGVRDENLLESAVSRQMVGSGTALKYANPVANAATLGYGLCNNHPFFNGNKRTALVGILVHLDRNKLCLWGTDQDELYEMILAVAEKTIVEWAAERLGRDIEFLEGESSSDVEVRYFSDWLNQHVAPVKRGERSIKYRDLRKLIQKHGFDLQNAAKSFIHVVRVHEGGSTTNIDTIVFPGFNRDADVQVVKRVRERCRLREEDGVDTEAFYDDFYPIDEFINKYRLVLRRLADT</sequence>
<dbReference type="Pfam" id="PF02661">
    <property type="entry name" value="Fic"/>
    <property type="match status" value="1"/>
</dbReference>
<evidence type="ECO:0000313" key="3">
    <source>
        <dbReference type="Proteomes" id="UP001501752"/>
    </source>
</evidence>
<feature type="domain" description="Fido" evidence="1">
    <location>
        <begin position="6"/>
        <end position="137"/>
    </location>
</feature>
<evidence type="ECO:0000313" key="2">
    <source>
        <dbReference type="EMBL" id="GAA4854659.1"/>
    </source>
</evidence>
<gene>
    <name evidence="2" type="ORF">GCM10023235_35120</name>
</gene>
<proteinExistence type="predicted"/>
<evidence type="ECO:0000259" key="1">
    <source>
        <dbReference type="PROSITE" id="PS51459"/>
    </source>
</evidence>
<accession>A0ABP9DQV2</accession>
<dbReference type="PANTHER" id="PTHR39426:SF1">
    <property type="entry name" value="HOMOLOGY TO DEATH-ON-CURING PROTEIN OF PHAGE P1"/>
    <property type="match status" value="1"/>
</dbReference>
<dbReference type="InterPro" id="IPR036597">
    <property type="entry name" value="Fido-like_dom_sf"/>
</dbReference>
<dbReference type="InterPro" id="IPR053737">
    <property type="entry name" value="Type_II_TA_Toxin"/>
</dbReference>
<dbReference type="NCBIfam" id="TIGR01550">
    <property type="entry name" value="DOC_P1"/>
    <property type="match status" value="1"/>
</dbReference>
<name>A0ABP9DQV2_9ACTN</name>
<dbReference type="RefSeq" id="WP_345697777.1">
    <property type="nucleotide sequence ID" value="NZ_BAABIS010000001.1"/>
</dbReference>
<dbReference type="InterPro" id="IPR003812">
    <property type="entry name" value="Fido"/>
</dbReference>
<dbReference type="PROSITE" id="PS51459">
    <property type="entry name" value="FIDO"/>
    <property type="match status" value="1"/>
</dbReference>
<dbReference type="InterPro" id="IPR006440">
    <property type="entry name" value="Doc"/>
</dbReference>
<organism evidence="2 3">
    <name type="scientific">Kitasatospora terrestris</name>
    <dbReference type="NCBI Taxonomy" id="258051"/>
    <lineage>
        <taxon>Bacteria</taxon>
        <taxon>Bacillati</taxon>
        <taxon>Actinomycetota</taxon>
        <taxon>Actinomycetes</taxon>
        <taxon>Kitasatosporales</taxon>
        <taxon>Streptomycetaceae</taxon>
        <taxon>Kitasatospora</taxon>
    </lineage>
</organism>
<dbReference type="Gene3D" id="1.20.120.1870">
    <property type="entry name" value="Fic/DOC protein, Fido domain"/>
    <property type="match status" value="1"/>
</dbReference>
<dbReference type="EMBL" id="BAABIS010000001">
    <property type="protein sequence ID" value="GAA4854659.1"/>
    <property type="molecule type" value="Genomic_DNA"/>
</dbReference>
<protein>
    <recommendedName>
        <fullName evidence="1">Fido domain-containing protein</fullName>
    </recommendedName>
</protein>
<keyword evidence="3" id="KW-1185">Reference proteome</keyword>
<reference evidence="3" key="1">
    <citation type="journal article" date="2019" name="Int. J. Syst. Evol. Microbiol.">
        <title>The Global Catalogue of Microorganisms (GCM) 10K type strain sequencing project: providing services to taxonomists for standard genome sequencing and annotation.</title>
        <authorList>
            <consortium name="The Broad Institute Genomics Platform"/>
            <consortium name="The Broad Institute Genome Sequencing Center for Infectious Disease"/>
            <person name="Wu L."/>
            <person name="Ma J."/>
        </authorList>
    </citation>
    <scope>NUCLEOTIDE SEQUENCE [LARGE SCALE GENOMIC DNA]</scope>
    <source>
        <strain evidence="3">JCM 13006</strain>
    </source>
</reference>